<dbReference type="AlphaFoldDB" id="A0A7J6IEU5"/>
<protein>
    <submittedName>
        <fullName evidence="1">Uncharacterized protein</fullName>
    </submittedName>
</protein>
<gene>
    <name evidence="1" type="ORF">CGGC5_v016855</name>
</gene>
<organism evidence="1 2">
    <name type="scientific">Colletotrichum fructicola (strain Nara gc5)</name>
    <name type="common">Anthracnose fungus</name>
    <name type="synonym">Colletotrichum gloeosporioides (strain Nara gc5)</name>
    <dbReference type="NCBI Taxonomy" id="1213859"/>
    <lineage>
        <taxon>Eukaryota</taxon>
        <taxon>Fungi</taxon>
        <taxon>Dikarya</taxon>
        <taxon>Ascomycota</taxon>
        <taxon>Pezizomycotina</taxon>
        <taxon>Sordariomycetes</taxon>
        <taxon>Hypocreomycetidae</taxon>
        <taxon>Glomerellales</taxon>
        <taxon>Glomerellaceae</taxon>
        <taxon>Colletotrichum</taxon>
        <taxon>Colletotrichum gloeosporioides species complex</taxon>
    </lineage>
</organism>
<sequence>MPLDTPTYVLEDQFEPVVYEILEAALTSVNKPFTDLWPSVWAVPRRTLFRLLKNMELLQWSLPHNYRILFTTHNIEDVRHKLSWRHVGPASILDPSALCALSPPARTYMNGHRRKPRRPASCHIFAITSVLHEPKPNAWGPEVLRVAVSGKGGTVYPAWARGTAVDRLCIN</sequence>
<name>A0A7J6IEU5_COLFN</name>
<keyword evidence="2" id="KW-1185">Reference proteome</keyword>
<evidence type="ECO:0000313" key="1">
    <source>
        <dbReference type="EMBL" id="KAF4474403.1"/>
    </source>
</evidence>
<dbReference type="EMBL" id="ANPB02000011">
    <property type="protein sequence ID" value="KAF4474403.1"/>
    <property type="molecule type" value="Genomic_DNA"/>
</dbReference>
<reference evidence="1 2" key="1">
    <citation type="submission" date="2012-08" db="EMBL/GenBank/DDBJ databases">
        <authorList>
            <person name="Gan P.H.P."/>
            <person name="Ikeda K."/>
            <person name="Irieda H."/>
            <person name="Narusaka M."/>
            <person name="O'Connell R.J."/>
            <person name="Narusaka Y."/>
            <person name="Takano Y."/>
            <person name="Kubo Y."/>
            <person name="Shirasu K."/>
        </authorList>
    </citation>
    <scope>NUCLEOTIDE SEQUENCE [LARGE SCALE GENOMIC DNA]</scope>
    <source>
        <strain evidence="1 2">Nara gc5</strain>
    </source>
</reference>
<reference evidence="1 2" key="2">
    <citation type="submission" date="2020-04" db="EMBL/GenBank/DDBJ databases">
        <title>Genome sequencing and assembly of multiple isolates from the Colletotrichum gloeosporioides species complex.</title>
        <authorList>
            <person name="Gan P."/>
            <person name="Shirasu K."/>
        </authorList>
    </citation>
    <scope>NUCLEOTIDE SEQUENCE [LARGE SCALE GENOMIC DNA]</scope>
    <source>
        <strain evidence="1 2">Nara gc5</strain>
    </source>
</reference>
<dbReference type="GeneID" id="43612566"/>
<accession>A0A7J6IEU5</accession>
<dbReference type="InParanoid" id="A0A7J6IEU5"/>
<comment type="caution">
    <text evidence="1">The sequence shown here is derived from an EMBL/GenBank/DDBJ whole genome shotgun (WGS) entry which is preliminary data.</text>
</comment>
<proteinExistence type="predicted"/>
<evidence type="ECO:0000313" key="2">
    <source>
        <dbReference type="Proteomes" id="UP000011096"/>
    </source>
</evidence>
<dbReference type="Proteomes" id="UP000011096">
    <property type="component" value="Unassembled WGS sequence"/>
</dbReference>
<dbReference type="RefSeq" id="XP_031875257.1">
    <property type="nucleotide sequence ID" value="XM_032028469.1"/>
</dbReference>